<dbReference type="Proteomes" id="UP000186817">
    <property type="component" value="Unassembled WGS sequence"/>
</dbReference>
<keyword evidence="1" id="KW-0175">Coiled coil</keyword>
<protein>
    <submittedName>
        <fullName evidence="2">Uncharacterized protein</fullName>
    </submittedName>
</protein>
<name>A0A1Q9C5P1_SYMMI</name>
<accession>A0A1Q9C5P1</accession>
<keyword evidence="3" id="KW-1185">Reference proteome</keyword>
<evidence type="ECO:0000313" key="3">
    <source>
        <dbReference type="Proteomes" id="UP000186817"/>
    </source>
</evidence>
<sequence>MFGLMALFRLYAADREAAQNIEVSSGLRTEVAEAEAELRKRRRRKAIEEADAQRQKFDEEFREAQNEHFALKTAMEQQKPEIASCRKQAAHWTIKEREAKIQQEELHIKSLEEKCRTPGIRLCLDGRRLRRSWQRSELVRYDQAVLKTEQLNLKARDKLMQAEDKLQKILQEVTSCKEDMQEREDKRNKLQAKMEDIFRQRTKLESDVKTFETFRSSLLEDTV</sequence>
<evidence type="ECO:0000313" key="2">
    <source>
        <dbReference type="EMBL" id="OLP78242.1"/>
    </source>
</evidence>
<gene>
    <name evidence="2" type="ORF">AK812_SmicGene41605</name>
</gene>
<feature type="coiled-coil region" evidence="1">
    <location>
        <begin position="24"/>
        <end position="67"/>
    </location>
</feature>
<organism evidence="2 3">
    <name type="scientific">Symbiodinium microadriaticum</name>
    <name type="common">Dinoflagellate</name>
    <name type="synonym">Zooxanthella microadriatica</name>
    <dbReference type="NCBI Taxonomy" id="2951"/>
    <lineage>
        <taxon>Eukaryota</taxon>
        <taxon>Sar</taxon>
        <taxon>Alveolata</taxon>
        <taxon>Dinophyceae</taxon>
        <taxon>Suessiales</taxon>
        <taxon>Symbiodiniaceae</taxon>
        <taxon>Symbiodinium</taxon>
    </lineage>
</organism>
<dbReference type="OrthoDB" id="5575062at2759"/>
<dbReference type="AlphaFoldDB" id="A0A1Q9C5P1"/>
<evidence type="ECO:0000256" key="1">
    <source>
        <dbReference type="SAM" id="Coils"/>
    </source>
</evidence>
<reference evidence="2 3" key="1">
    <citation type="submission" date="2016-02" db="EMBL/GenBank/DDBJ databases">
        <title>Genome analysis of coral dinoflagellate symbionts highlights evolutionary adaptations to a symbiotic lifestyle.</title>
        <authorList>
            <person name="Aranda M."/>
            <person name="Li Y."/>
            <person name="Liew Y.J."/>
            <person name="Baumgarten S."/>
            <person name="Simakov O."/>
            <person name="Wilson M."/>
            <person name="Piel J."/>
            <person name="Ashoor H."/>
            <person name="Bougouffa S."/>
            <person name="Bajic V.B."/>
            <person name="Ryu T."/>
            <person name="Ravasi T."/>
            <person name="Bayer T."/>
            <person name="Micklem G."/>
            <person name="Kim H."/>
            <person name="Bhak J."/>
            <person name="Lajeunesse T.C."/>
            <person name="Voolstra C.R."/>
        </authorList>
    </citation>
    <scope>NUCLEOTIDE SEQUENCE [LARGE SCALE GENOMIC DNA]</scope>
    <source>
        <strain evidence="2 3">CCMP2467</strain>
    </source>
</reference>
<comment type="caution">
    <text evidence="2">The sequence shown here is derived from an EMBL/GenBank/DDBJ whole genome shotgun (WGS) entry which is preliminary data.</text>
</comment>
<feature type="coiled-coil region" evidence="1">
    <location>
        <begin position="145"/>
        <end position="207"/>
    </location>
</feature>
<proteinExistence type="predicted"/>
<dbReference type="EMBL" id="LSRX01001639">
    <property type="protein sequence ID" value="OLP78242.1"/>
    <property type="molecule type" value="Genomic_DNA"/>
</dbReference>